<comment type="caution">
    <text evidence="5">The sequence shown here is derived from an EMBL/GenBank/DDBJ whole genome shotgun (WGS) entry which is preliminary data.</text>
</comment>
<evidence type="ECO:0000313" key="6">
    <source>
        <dbReference type="Proteomes" id="UP000268033"/>
    </source>
</evidence>
<evidence type="ECO:0000256" key="2">
    <source>
        <dbReference type="ARBA" id="ARBA00021483"/>
    </source>
</evidence>
<evidence type="ECO:0000313" key="5">
    <source>
        <dbReference type="EMBL" id="ROQ24811.1"/>
    </source>
</evidence>
<dbReference type="Proteomes" id="UP000268033">
    <property type="component" value="Unassembled WGS sequence"/>
</dbReference>
<dbReference type="GO" id="GO:0005829">
    <property type="term" value="C:cytosol"/>
    <property type="evidence" value="ECO:0007669"/>
    <property type="project" value="TreeGrafter"/>
</dbReference>
<sequence>MECLTFVLGNERFAVDILRVREIRVWSAPTRLPAVPDYVCGVINLRGMIVPILDLRLRFGIGSAEVDANTVTLILGNGEERLMGLVVDAVADVLSLAGQDAVPARLSGHNSVLPFLDTLIRHQGQVIAVLDVDALMDLDSLPCQEGDHAA</sequence>
<dbReference type="EMBL" id="RJUL01000006">
    <property type="protein sequence ID" value="ROQ24811.1"/>
    <property type="molecule type" value="Genomic_DNA"/>
</dbReference>
<dbReference type="GO" id="GO:0006935">
    <property type="term" value="P:chemotaxis"/>
    <property type="evidence" value="ECO:0007669"/>
    <property type="project" value="InterPro"/>
</dbReference>
<dbReference type="Gene3D" id="2.40.50.180">
    <property type="entry name" value="CheA-289, Domain 4"/>
    <property type="match status" value="1"/>
</dbReference>
<gene>
    <name evidence="5" type="ORF">EDC28_10658</name>
</gene>
<dbReference type="InterPro" id="IPR002545">
    <property type="entry name" value="CheW-lke_dom"/>
</dbReference>
<dbReference type="InterPro" id="IPR039315">
    <property type="entry name" value="CheW"/>
</dbReference>
<proteinExistence type="predicted"/>
<dbReference type="SUPFAM" id="SSF50341">
    <property type="entry name" value="CheW-like"/>
    <property type="match status" value="1"/>
</dbReference>
<dbReference type="OrthoDB" id="9790406at2"/>
<dbReference type="STRING" id="584787.GCA_001247655_01075"/>
<accession>A0A3N1PBP5</accession>
<keyword evidence="6" id="KW-1185">Reference proteome</keyword>
<organism evidence="5 6">
    <name type="scientific">Gallaecimonas pentaromativorans</name>
    <dbReference type="NCBI Taxonomy" id="584787"/>
    <lineage>
        <taxon>Bacteria</taxon>
        <taxon>Pseudomonadati</taxon>
        <taxon>Pseudomonadota</taxon>
        <taxon>Gammaproteobacteria</taxon>
        <taxon>Enterobacterales</taxon>
        <taxon>Gallaecimonadaceae</taxon>
        <taxon>Gallaecimonas</taxon>
    </lineage>
</organism>
<reference evidence="5 6" key="1">
    <citation type="submission" date="2018-11" db="EMBL/GenBank/DDBJ databases">
        <title>Genomic Encyclopedia of Type Strains, Phase IV (KMG-IV): sequencing the most valuable type-strain genomes for metagenomic binning, comparative biology and taxonomic classification.</title>
        <authorList>
            <person name="Goeker M."/>
        </authorList>
    </citation>
    <scope>NUCLEOTIDE SEQUENCE [LARGE SCALE GENOMIC DNA]</scope>
    <source>
        <strain evidence="5 6">DSM 21945</strain>
    </source>
</reference>
<dbReference type="AlphaFoldDB" id="A0A3N1PBP5"/>
<feature type="domain" description="CheW-like" evidence="4">
    <location>
        <begin position="1"/>
        <end position="141"/>
    </location>
</feature>
<protein>
    <recommendedName>
        <fullName evidence="2">Chemotaxis protein CheW</fullName>
    </recommendedName>
</protein>
<dbReference type="SMART" id="SM00260">
    <property type="entry name" value="CheW"/>
    <property type="match status" value="1"/>
</dbReference>
<dbReference type="Pfam" id="PF01584">
    <property type="entry name" value="CheW"/>
    <property type="match status" value="1"/>
</dbReference>
<comment type="subcellular location">
    <subcellularLocation>
        <location evidence="1">Cytoplasm</location>
    </subcellularLocation>
</comment>
<dbReference type="GO" id="GO:0007165">
    <property type="term" value="P:signal transduction"/>
    <property type="evidence" value="ECO:0007669"/>
    <property type="project" value="InterPro"/>
</dbReference>
<dbReference type="RefSeq" id="WP_050659976.1">
    <property type="nucleotide sequence ID" value="NZ_JBLXAC010000008.1"/>
</dbReference>
<dbReference type="InterPro" id="IPR036061">
    <property type="entry name" value="CheW-like_dom_sf"/>
</dbReference>
<dbReference type="Gene3D" id="2.30.30.40">
    <property type="entry name" value="SH3 Domains"/>
    <property type="match status" value="1"/>
</dbReference>
<name>A0A3N1PBP5_9GAMM</name>
<dbReference type="PANTHER" id="PTHR22617:SF45">
    <property type="entry name" value="CHEMOTAXIS PROTEIN CHEW"/>
    <property type="match status" value="1"/>
</dbReference>
<evidence type="ECO:0000256" key="3">
    <source>
        <dbReference type="ARBA" id="ARBA00022490"/>
    </source>
</evidence>
<keyword evidence="3" id="KW-0963">Cytoplasm</keyword>
<dbReference type="PROSITE" id="PS50851">
    <property type="entry name" value="CHEW"/>
    <property type="match status" value="1"/>
</dbReference>
<dbReference type="PANTHER" id="PTHR22617">
    <property type="entry name" value="CHEMOTAXIS SENSOR HISTIDINE KINASE-RELATED"/>
    <property type="match status" value="1"/>
</dbReference>
<evidence type="ECO:0000256" key="1">
    <source>
        <dbReference type="ARBA" id="ARBA00004496"/>
    </source>
</evidence>
<evidence type="ECO:0000259" key="4">
    <source>
        <dbReference type="PROSITE" id="PS50851"/>
    </source>
</evidence>